<reference evidence="3" key="1">
    <citation type="journal article" date="2019" name="Int. J. Syst. Evol. Microbiol.">
        <title>The Global Catalogue of Microorganisms (GCM) 10K type strain sequencing project: providing services to taxonomists for standard genome sequencing and annotation.</title>
        <authorList>
            <consortium name="The Broad Institute Genomics Platform"/>
            <consortium name="The Broad Institute Genome Sequencing Center for Infectious Disease"/>
            <person name="Wu L."/>
            <person name="Ma J."/>
        </authorList>
    </citation>
    <scope>NUCLEOTIDE SEQUENCE [LARGE SCALE GENOMIC DNA]</scope>
    <source>
        <strain evidence="3">JCM 15933</strain>
    </source>
</reference>
<feature type="transmembrane region" description="Helical" evidence="1">
    <location>
        <begin position="6"/>
        <end position="25"/>
    </location>
</feature>
<keyword evidence="1" id="KW-1133">Transmembrane helix</keyword>
<keyword evidence="1" id="KW-0812">Transmembrane</keyword>
<evidence type="ECO:0000313" key="2">
    <source>
        <dbReference type="EMBL" id="GAA1537585.1"/>
    </source>
</evidence>
<name>A0ABP4M4R2_9ACTN</name>
<gene>
    <name evidence="2" type="ORF">GCM10009827_065560</name>
</gene>
<accession>A0ABP4M4R2</accession>
<sequence>MTEQYAGALLYLVPVVVAAIVAFVVTRPEKDEPAATDAVPAAPRIPAQRVYTPAPAVSTYTGSNRRMQPMPQQSPTLLHAALSSHLAAVSRTATSTSAPHAAPSIRPARLVSIRRPARIPRRPLHQCPHKL</sequence>
<dbReference type="Proteomes" id="UP001501470">
    <property type="component" value="Unassembled WGS sequence"/>
</dbReference>
<keyword evidence="3" id="KW-1185">Reference proteome</keyword>
<organism evidence="2 3">
    <name type="scientific">Dactylosporangium maewongense</name>
    <dbReference type="NCBI Taxonomy" id="634393"/>
    <lineage>
        <taxon>Bacteria</taxon>
        <taxon>Bacillati</taxon>
        <taxon>Actinomycetota</taxon>
        <taxon>Actinomycetes</taxon>
        <taxon>Micromonosporales</taxon>
        <taxon>Micromonosporaceae</taxon>
        <taxon>Dactylosporangium</taxon>
    </lineage>
</organism>
<keyword evidence="1" id="KW-0472">Membrane</keyword>
<proteinExistence type="predicted"/>
<dbReference type="RefSeq" id="WP_344506175.1">
    <property type="nucleotide sequence ID" value="NZ_BAAAQD010000014.1"/>
</dbReference>
<dbReference type="EMBL" id="BAAAQD010000014">
    <property type="protein sequence ID" value="GAA1537585.1"/>
    <property type="molecule type" value="Genomic_DNA"/>
</dbReference>
<comment type="caution">
    <text evidence="2">The sequence shown here is derived from an EMBL/GenBank/DDBJ whole genome shotgun (WGS) entry which is preliminary data.</text>
</comment>
<evidence type="ECO:0000256" key="1">
    <source>
        <dbReference type="SAM" id="Phobius"/>
    </source>
</evidence>
<protein>
    <submittedName>
        <fullName evidence="2">Uncharacterized protein</fullName>
    </submittedName>
</protein>
<evidence type="ECO:0000313" key="3">
    <source>
        <dbReference type="Proteomes" id="UP001501470"/>
    </source>
</evidence>